<dbReference type="Proteomes" id="UP000183788">
    <property type="component" value="Unassembled WGS sequence"/>
</dbReference>
<dbReference type="EMBL" id="FPIZ01000028">
    <property type="protein sequence ID" value="SFW86122.1"/>
    <property type="molecule type" value="Genomic_DNA"/>
</dbReference>
<dbReference type="EMBL" id="CP140154">
    <property type="protein sequence ID" value="WQG89983.1"/>
    <property type="molecule type" value="Genomic_DNA"/>
</dbReference>
<keyword evidence="1" id="KW-0732">Signal</keyword>
<protein>
    <submittedName>
        <fullName evidence="2">Uncharacterized protein</fullName>
    </submittedName>
</protein>
<evidence type="ECO:0000313" key="3">
    <source>
        <dbReference type="EMBL" id="WQG89983.1"/>
    </source>
</evidence>
<dbReference type="STRING" id="1004.SAMN05661012_05841"/>
<reference evidence="2 4" key="1">
    <citation type="submission" date="2016-11" db="EMBL/GenBank/DDBJ databases">
        <authorList>
            <person name="Jaros S."/>
            <person name="Januszkiewicz K."/>
            <person name="Wedrychowicz H."/>
        </authorList>
    </citation>
    <scope>NUCLEOTIDE SEQUENCE [LARGE SCALE GENOMIC DNA]</scope>
    <source>
        <strain evidence="2 4">DSM 784</strain>
    </source>
</reference>
<accession>A0A1K1SPA2</accession>
<feature type="signal peptide" evidence="1">
    <location>
        <begin position="1"/>
        <end position="29"/>
    </location>
</feature>
<organism evidence="2 4">
    <name type="scientific">Chitinophaga sancti</name>
    <dbReference type="NCBI Taxonomy" id="1004"/>
    <lineage>
        <taxon>Bacteria</taxon>
        <taxon>Pseudomonadati</taxon>
        <taxon>Bacteroidota</taxon>
        <taxon>Chitinophagia</taxon>
        <taxon>Chitinophagales</taxon>
        <taxon>Chitinophagaceae</taxon>
        <taxon>Chitinophaga</taxon>
    </lineage>
</organism>
<evidence type="ECO:0000313" key="4">
    <source>
        <dbReference type="Proteomes" id="UP000183788"/>
    </source>
</evidence>
<evidence type="ECO:0000256" key="1">
    <source>
        <dbReference type="SAM" id="SignalP"/>
    </source>
</evidence>
<reference evidence="3 5" key="2">
    <citation type="submission" date="2023-11" db="EMBL/GenBank/DDBJ databases">
        <title>MicrobeMod: A computational toolkit for identifying prokaryotic methylation and restriction-modification with nanopore sequencing.</title>
        <authorList>
            <person name="Crits-Christoph A."/>
            <person name="Kang S.C."/>
            <person name="Lee H."/>
            <person name="Ostrov N."/>
        </authorList>
    </citation>
    <scope>NUCLEOTIDE SEQUENCE [LARGE SCALE GENOMIC DNA]</scope>
    <source>
        <strain evidence="3 5">ATCC 23090</strain>
    </source>
</reference>
<proteinExistence type="predicted"/>
<keyword evidence="5" id="KW-1185">Reference proteome</keyword>
<sequence length="1338" mass="145659">MKFNANPIPVLQQLCVVILCLLNPATSLADATPDTNYVAGVFKSIQDSGRYVSSLGSQEMGHLPVGLVREINGRVYVIAIDSARFTPMGAYLNAYFKFTFPGTDHDLIFGGKDIAFTPGGIGVSGATKLVLLKDQVIGLNEHLDLVFPGDGRNYIDWDCNGFKGANLSAVFEFDNKWLTPEDPAANQLKATLQLHVSDLSDIIAGIDLPAFHIAGLEDFSFKVTNAIVDLSDLANPAGLAATDALWRGFYLQELEVGLPVQLGRPVVKVTDFIIDDQGISGTLTGKNLLQLGDANLGGWPISVSQIGINFCKNKLNGGSLAGQLQIPFLGTTPIDYEAAVNMRGTVPYYSFALSIAEDRKYACFAGEISLDKNSRIEVSNFVPVATLHGKVNINKGVLNIQGVAFQDLVLSTQQPYVHSGVFSLGSTSSKMAAFPISFDSIRLGISAGKIAIGAAVKLNFMNAADKGFSGSTSFVLTEEKASIDDIRLSVAVMAFKMDGILTLFDKHPIYGNGFRGYLKFGLPGPIPEARATAYFGSKDDYRYYHVDAYVGTNIPIPPMLNLTGLMGGLSYHMERPRDFDPYASRNKVDQQGGLKEVDEIFQYIPSKEAGLGFMGGVSLALVKEMIVNVNASLEVQFGTDGAFRYAQFDGAGYVLHLPVKAVNSTAANGDESAAIRITLKMRYDNVNGTFDAIAKTYINCFIKGNGESALHTGPDGWYFYIGRPSQMFNLDIAGLATAKTYFMTGSQLEDMPPLPKEVSDVLGDYNTMEFPLKSGGGLAFGAHFSMGFSFDYGVYGDFNIGAGADICLRDYGEARCKGSNEIIGINGWYATGQAYAYLNGEVGMRVKVFGKKRGFPIAKLAAAVLLQAKMPNPVWMKGVVGVKYSVLGGMVHGTARIKVELGTQCEIADAKELDLAIINDIRPAPQSAEVSVFAAPQVAFNIPVMKPFSMLNNYDEVETYRVQLDGINILNDKTMITGTTEISGDGTTATLNLRDILPPNTTLNASARVHIERQNGTTWLALDDHETKATSFTTGTAPAYIPWENIAYAYPVKQQSHFLPKESPNGYIKLKRGQPYLFADDIGIKFADQNGDSLKTSFAYDSGMAQLNFAIPAGMMKEMDYKLLVLKESKADTGHVIAGAITHTSANGDTTTITQNTLNADARTAINTELLNYDFRTSMYNTFIEKMSAVGNQKDFFDVGTGYVSVIGQRWDLPETFDEPELKNLVTVKANMNNSWLQNQIIPLIYKNSTPPLDAVWLANDDYVAGRARIVYYLSCEAILDYHKLLNTTAAINPDSPLLSSLYPDLQRNIYYPVDLAYRLPGNNHITSSITKSIYYKL</sequence>
<gene>
    <name evidence="2" type="ORF">SAMN05661012_05841</name>
    <name evidence="3" type="ORF">SR876_00630</name>
</gene>
<feature type="chain" id="PRO_5012476155" evidence="1">
    <location>
        <begin position="30"/>
        <end position="1338"/>
    </location>
</feature>
<evidence type="ECO:0000313" key="5">
    <source>
        <dbReference type="Proteomes" id="UP001326715"/>
    </source>
</evidence>
<dbReference type="Proteomes" id="UP001326715">
    <property type="component" value="Chromosome"/>
</dbReference>
<evidence type="ECO:0000313" key="2">
    <source>
        <dbReference type="EMBL" id="SFW86122.1"/>
    </source>
</evidence>
<name>A0A1K1SPA2_9BACT</name>
<dbReference type="OrthoDB" id="610610at2"/>
<dbReference type="RefSeq" id="WP_072365222.1">
    <property type="nucleotide sequence ID" value="NZ_CP139972.1"/>
</dbReference>